<proteinExistence type="predicted"/>
<name>A0AAJ2ET63_9HYPH</name>
<feature type="repeat" description="TPR" evidence="1">
    <location>
        <begin position="409"/>
        <end position="442"/>
    </location>
</feature>
<dbReference type="AlphaFoldDB" id="A0AAJ2ET63"/>
<dbReference type="PANTHER" id="PTHR22550">
    <property type="entry name" value="SPORE GERMINATION PROTEIN"/>
    <property type="match status" value="1"/>
</dbReference>
<keyword evidence="1" id="KW-0802">TPR repeat</keyword>
<dbReference type="Pfam" id="PF13519">
    <property type="entry name" value="VWA_2"/>
    <property type="match status" value="1"/>
</dbReference>
<dbReference type="InterPro" id="IPR036465">
    <property type="entry name" value="vWFA_dom_sf"/>
</dbReference>
<dbReference type="InterPro" id="IPR019734">
    <property type="entry name" value="TPR_rpt"/>
</dbReference>
<comment type="caution">
    <text evidence="4">The sequence shown here is derived from an EMBL/GenBank/DDBJ whole genome shotgun (WGS) entry which is preliminary data.</text>
</comment>
<dbReference type="SUPFAM" id="SSF53300">
    <property type="entry name" value="vWA-like"/>
    <property type="match status" value="1"/>
</dbReference>
<evidence type="ECO:0000259" key="3">
    <source>
        <dbReference type="Pfam" id="PF13519"/>
    </source>
</evidence>
<dbReference type="InterPro" id="IPR050768">
    <property type="entry name" value="UPF0353/GerABKA_families"/>
</dbReference>
<dbReference type="PANTHER" id="PTHR22550:SF14">
    <property type="entry name" value="VWFA DOMAIN-CONTAINING PROTEIN"/>
    <property type="match status" value="1"/>
</dbReference>
<organism evidence="4 5">
    <name type="scientific">Agrobacterium larrymoorei</name>
    <dbReference type="NCBI Taxonomy" id="160699"/>
    <lineage>
        <taxon>Bacteria</taxon>
        <taxon>Pseudomonadati</taxon>
        <taxon>Pseudomonadota</taxon>
        <taxon>Alphaproteobacteria</taxon>
        <taxon>Hyphomicrobiales</taxon>
        <taxon>Rhizobiaceae</taxon>
        <taxon>Rhizobium/Agrobacterium group</taxon>
        <taxon>Agrobacterium</taxon>
    </lineage>
</organism>
<feature type="domain" description="VWFA" evidence="3">
    <location>
        <begin position="101"/>
        <end position="204"/>
    </location>
</feature>
<feature type="compositionally biased region" description="Low complexity" evidence="2">
    <location>
        <begin position="553"/>
        <end position="611"/>
    </location>
</feature>
<dbReference type="Gene3D" id="1.25.40.10">
    <property type="entry name" value="Tetratricopeptide repeat domain"/>
    <property type="match status" value="1"/>
</dbReference>
<evidence type="ECO:0000256" key="2">
    <source>
        <dbReference type="SAM" id="MobiDB-lite"/>
    </source>
</evidence>
<feature type="region of interest" description="Disordered" evidence="2">
    <location>
        <begin position="459"/>
        <end position="781"/>
    </location>
</feature>
<dbReference type="RefSeq" id="WP_309769130.1">
    <property type="nucleotide sequence ID" value="NZ_JAVIZC010000001.1"/>
</dbReference>
<dbReference type="SUPFAM" id="SSF48452">
    <property type="entry name" value="TPR-like"/>
    <property type="match status" value="1"/>
</dbReference>
<protein>
    <submittedName>
        <fullName evidence="4">Ca-activated chloride channel family protein</fullName>
    </submittedName>
</protein>
<gene>
    <name evidence="4" type="ORF">QE369_000165</name>
</gene>
<dbReference type="Proteomes" id="UP001255601">
    <property type="component" value="Unassembled WGS sequence"/>
</dbReference>
<feature type="compositionally biased region" description="Low complexity" evidence="2">
    <location>
        <begin position="491"/>
        <end position="541"/>
    </location>
</feature>
<dbReference type="Gene3D" id="3.40.50.410">
    <property type="entry name" value="von Willebrand factor, type A domain"/>
    <property type="match status" value="1"/>
</dbReference>
<dbReference type="InterPro" id="IPR002035">
    <property type="entry name" value="VWF_A"/>
</dbReference>
<dbReference type="PROSITE" id="PS50005">
    <property type="entry name" value="TPR"/>
    <property type="match status" value="1"/>
</dbReference>
<evidence type="ECO:0000313" key="5">
    <source>
        <dbReference type="Proteomes" id="UP001255601"/>
    </source>
</evidence>
<accession>A0AAJ2ET63</accession>
<dbReference type="EMBL" id="JAVIZC010000001">
    <property type="protein sequence ID" value="MDR6099987.1"/>
    <property type="molecule type" value="Genomic_DNA"/>
</dbReference>
<evidence type="ECO:0000313" key="4">
    <source>
        <dbReference type="EMBL" id="MDR6099987.1"/>
    </source>
</evidence>
<evidence type="ECO:0000256" key="1">
    <source>
        <dbReference type="PROSITE-ProRule" id="PRU00339"/>
    </source>
</evidence>
<feature type="compositionally biased region" description="Polar residues" evidence="2">
    <location>
        <begin position="705"/>
        <end position="714"/>
    </location>
</feature>
<feature type="compositionally biased region" description="Basic and acidic residues" evidence="2">
    <location>
        <begin position="668"/>
        <end position="704"/>
    </location>
</feature>
<feature type="compositionally biased region" description="Basic and acidic residues" evidence="2">
    <location>
        <begin position="459"/>
        <end position="468"/>
    </location>
</feature>
<feature type="compositionally biased region" description="Low complexity" evidence="2">
    <location>
        <begin position="721"/>
        <end position="745"/>
    </location>
</feature>
<dbReference type="InterPro" id="IPR011990">
    <property type="entry name" value="TPR-like_helical_dom_sf"/>
</dbReference>
<sequence length="820" mass="86754">METNLFHFMRPEWFWALIPAGLLLWLVMRSRKSATGGNWGKYVDAHLLRHLAISGATARASRVLPSLAAAMLVVLVTGLAGPTWEKAEVPSFTGGEPVVAVLSLAQSMNSDDLQPSRLRSAVHKLRDVLARTEGDERALVIYSDIPFVAAPLTSDNKVISQMIPDLSTKLMPVLGDRPDLAISEAVSVLKGANATRGKIVLLADNAGNAAATEKAAAEARKAGYTVSVLGVGTEKGATLQTASGQAITDRSGEKVTTSLDAQALGAVAKAGGGTYSSVTANSADLDRILPKTDKAETAGKAQDFKADSWVDMGYWLLILPVLLLPFAFRRGLVFAIGLIVCMNFVPGIATRQAHAGTWQDLWSTSDQQGKQAFASGDYNTASGKFETPSWRGSAAYRAGNYAAAAQDFSENAYNRGTALAKSGQLKEALGAYDQALAANPHDADAKYNRDLVQKLLDDQKKQEQEKNKQQQQQSGQDEKKDQKQQAGGNGQKQDQQQSQGQSGQQDQKDQQSGSQGQQKQQNAGGQQDQKQDAQNSQKQNGGQSGQNDKKDQQQQAGSNGQKQDQQQSQGQSGQQGKQGQQSGSQAQQKQQNAGGQQDQQQASANSQKQNGGQSGDQHQSAAQPGQEGGSQEEAKQQNASQGEQPKDQASAEASKPADEAKNGQSAKVEGEKSAAEKAKDPNAGAGEEKMEDASATKPKGKDGGSEQTGQQQDKTGPEGLAQADKAAQEAAKARQQASASGNESGEASKESENALSRMLSSVLEGNSTDKGGEKVKASVPGAPVVDQAVEQQLREVPDDPSGLLRARIRQHYAQLQSGSN</sequence>
<reference evidence="4" key="1">
    <citation type="submission" date="2023-08" db="EMBL/GenBank/DDBJ databases">
        <title>Functional and genomic diversity of the sorghum phyllosphere microbiome.</title>
        <authorList>
            <person name="Shade A."/>
        </authorList>
    </citation>
    <scope>NUCLEOTIDE SEQUENCE</scope>
    <source>
        <strain evidence="4">SORGH_AS_0974</strain>
    </source>
</reference>